<dbReference type="AlphaFoldDB" id="A0A367YTV1"/>
<dbReference type="Gene3D" id="1.10.10.10">
    <property type="entry name" value="Winged helix-like DNA-binding domain superfamily/Winged helix DNA-binding domain"/>
    <property type="match status" value="1"/>
</dbReference>
<evidence type="ECO:0000313" key="8">
    <source>
        <dbReference type="Proteomes" id="UP000252770"/>
    </source>
</evidence>
<comment type="similarity">
    <text evidence="1">Belongs to the LysR transcriptional regulatory family.</text>
</comment>
<dbReference type="NCBIfam" id="NF002964">
    <property type="entry name" value="PRK03635.1"/>
    <property type="match status" value="1"/>
</dbReference>
<keyword evidence="4" id="KW-0010">Activator</keyword>
<dbReference type="Gene3D" id="3.40.190.290">
    <property type="match status" value="1"/>
</dbReference>
<dbReference type="GO" id="GO:0003677">
    <property type="term" value="F:DNA binding"/>
    <property type="evidence" value="ECO:0007669"/>
    <property type="project" value="UniProtKB-KW"/>
</dbReference>
<dbReference type="SUPFAM" id="SSF46785">
    <property type="entry name" value="Winged helix' DNA-binding domain"/>
    <property type="match status" value="1"/>
</dbReference>
<dbReference type="InterPro" id="IPR036390">
    <property type="entry name" value="WH_DNA-bd_sf"/>
</dbReference>
<dbReference type="Proteomes" id="UP000252770">
    <property type="component" value="Unassembled WGS sequence"/>
</dbReference>
<protein>
    <submittedName>
        <fullName evidence="7">LysR family transcriptional regulator ArgP</fullName>
    </submittedName>
</protein>
<sequence length="298" mass="32574">MDLDLAGVTTLVAVVRTGSFEAAARELRLTPSAVSQRVRGLETRVGRVLLRRTRPVVATEAGEVLLRLGGQLELLVEEAVEELRVEAAPASRPPVLPVAVNADSLATWLLPVLAELHEDQGVTFELLRDDEHHSAELLRQGRVLGAVTADPVPVQGCRSVPLGVLRYRALAAPSWVARWGAPPQQIEHAPVVVFDPRDTLQHRVLARRGHPDAQPPTTSVPSSWDFDRAVRMGLGWGMVPEPGLGDAVERGELVPLWDDGELDVALWWQHWRLDSPLLRTLTEAVQRGAAAVLHPPHP</sequence>
<keyword evidence="3" id="KW-0238">DNA-binding</keyword>
<name>A0A367YTV1_9ACTN</name>
<evidence type="ECO:0000256" key="4">
    <source>
        <dbReference type="ARBA" id="ARBA00023159"/>
    </source>
</evidence>
<dbReference type="Pfam" id="PF03466">
    <property type="entry name" value="LysR_substrate"/>
    <property type="match status" value="1"/>
</dbReference>
<keyword evidence="5" id="KW-0804">Transcription</keyword>
<proteinExistence type="inferred from homology"/>
<dbReference type="Pfam" id="PF00126">
    <property type="entry name" value="HTH_1"/>
    <property type="match status" value="1"/>
</dbReference>
<keyword evidence="2" id="KW-0805">Transcription regulation</keyword>
<evidence type="ECO:0000256" key="1">
    <source>
        <dbReference type="ARBA" id="ARBA00009437"/>
    </source>
</evidence>
<feature type="domain" description="HTH lysR-type" evidence="6">
    <location>
        <begin position="1"/>
        <end position="59"/>
    </location>
</feature>
<dbReference type="PANTHER" id="PTHR30579:SF2">
    <property type="entry name" value="HTH-TYPE TRANSCRIPTIONAL REGULATOR ARGP"/>
    <property type="match status" value="1"/>
</dbReference>
<dbReference type="InterPro" id="IPR000847">
    <property type="entry name" value="LysR_HTH_N"/>
</dbReference>
<dbReference type="InterPro" id="IPR050176">
    <property type="entry name" value="LTTR"/>
</dbReference>
<evidence type="ECO:0000256" key="3">
    <source>
        <dbReference type="ARBA" id="ARBA00023125"/>
    </source>
</evidence>
<dbReference type="EMBL" id="QOUI01000011">
    <property type="protein sequence ID" value="RCK68411.1"/>
    <property type="molecule type" value="Genomic_DNA"/>
</dbReference>
<evidence type="ECO:0000256" key="2">
    <source>
        <dbReference type="ARBA" id="ARBA00023015"/>
    </source>
</evidence>
<keyword evidence="8" id="KW-1185">Reference proteome</keyword>
<accession>A0A367YTV1</accession>
<dbReference type="SUPFAM" id="SSF53850">
    <property type="entry name" value="Periplasmic binding protein-like II"/>
    <property type="match status" value="1"/>
</dbReference>
<dbReference type="NCBIfam" id="TIGR03298">
    <property type="entry name" value="argP"/>
    <property type="match status" value="1"/>
</dbReference>
<dbReference type="InterPro" id="IPR005119">
    <property type="entry name" value="LysR_subst-bd"/>
</dbReference>
<evidence type="ECO:0000256" key="5">
    <source>
        <dbReference type="ARBA" id="ARBA00023163"/>
    </source>
</evidence>
<dbReference type="RefSeq" id="WP_114127697.1">
    <property type="nucleotide sequence ID" value="NZ_QOUI01000011.1"/>
</dbReference>
<dbReference type="PANTHER" id="PTHR30579">
    <property type="entry name" value="TRANSCRIPTIONAL REGULATOR"/>
    <property type="match status" value="1"/>
</dbReference>
<evidence type="ECO:0000259" key="6">
    <source>
        <dbReference type="PROSITE" id="PS50931"/>
    </source>
</evidence>
<organism evidence="7 8">
    <name type="scientific">Desertihabitans brevis</name>
    <dbReference type="NCBI Taxonomy" id="2268447"/>
    <lineage>
        <taxon>Bacteria</taxon>
        <taxon>Bacillati</taxon>
        <taxon>Actinomycetota</taxon>
        <taxon>Actinomycetes</taxon>
        <taxon>Propionibacteriales</taxon>
        <taxon>Propionibacteriaceae</taxon>
        <taxon>Desertihabitans</taxon>
    </lineage>
</organism>
<dbReference type="InterPro" id="IPR036388">
    <property type="entry name" value="WH-like_DNA-bd_sf"/>
</dbReference>
<dbReference type="GO" id="GO:0003700">
    <property type="term" value="F:DNA-binding transcription factor activity"/>
    <property type="evidence" value="ECO:0007669"/>
    <property type="project" value="InterPro"/>
</dbReference>
<evidence type="ECO:0000313" key="7">
    <source>
        <dbReference type="EMBL" id="RCK68411.1"/>
    </source>
</evidence>
<dbReference type="PROSITE" id="PS50931">
    <property type="entry name" value="HTH_LYSR"/>
    <property type="match status" value="1"/>
</dbReference>
<reference evidence="7 8" key="1">
    <citation type="submission" date="2018-07" db="EMBL/GenBank/DDBJ databases">
        <title>Desertimonas flava gen. nov. sp. nov.</title>
        <authorList>
            <person name="Liu S."/>
        </authorList>
    </citation>
    <scope>NUCLEOTIDE SEQUENCE [LARGE SCALE GENOMIC DNA]</scope>
    <source>
        <strain evidence="7 8">16Sb5-5</strain>
    </source>
</reference>
<dbReference type="InterPro" id="IPR017685">
    <property type="entry name" value="ArgP"/>
</dbReference>
<gene>
    <name evidence="7" type="ORF">DT076_15910</name>
</gene>
<comment type="caution">
    <text evidence="7">The sequence shown here is derived from an EMBL/GenBank/DDBJ whole genome shotgun (WGS) entry which is preliminary data.</text>
</comment>